<protein>
    <submittedName>
        <fullName evidence="2">Uncharacterized protein</fullName>
    </submittedName>
</protein>
<dbReference type="OrthoDB" id="5845514at2759"/>
<proteinExistence type="predicted"/>
<organism evidence="2 3">
    <name type="scientific">Ancylostoma ceylanicum</name>
    <dbReference type="NCBI Taxonomy" id="53326"/>
    <lineage>
        <taxon>Eukaryota</taxon>
        <taxon>Metazoa</taxon>
        <taxon>Ecdysozoa</taxon>
        <taxon>Nematoda</taxon>
        <taxon>Chromadorea</taxon>
        <taxon>Rhabditida</taxon>
        <taxon>Rhabditina</taxon>
        <taxon>Rhabditomorpha</taxon>
        <taxon>Strongyloidea</taxon>
        <taxon>Ancylostomatidae</taxon>
        <taxon>Ancylostomatinae</taxon>
        <taxon>Ancylostoma</taxon>
    </lineage>
</organism>
<sequence length="228" mass="26223">MQEVQSAILNKLNKLEEQFLAIGEREDHQNSAIYSALVKFQADSKIVNAKACRITWVGIEEHGSEIATHQFDKEALKEIIETSGDDELLGDLNNGKITLHRHPKIKTNSFSRRPRIIKIELRNQELRDRLLMHMRAGRLSMTKEYVHSYARKDYTKEELEYDRSLRKKAGMMNQLEGKLMYVVRDLVIHKLSVPRQLPVKSSIDSSETANTCQSAGETQVSIPTQFTR</sequence>
<reference evidence="3" key="1">
    <citation type="journal article" date="2015" name="Nat. Genet.">
        <title>The genome and transcriptome of the zoonotic hookworm Ancylostoma ceylanicum identify infection-specific gene families.</title>
        <authorList>
            <person name="Schwarz E.M."/>
            <person name="Hu Y."/>
            <person name="Antoshechkin I."/>
            <person name="Miller M.M."/>
            <person name="Sternberg P.W."/>
            <person name="Aroian R.V."/>
        </authorList>
    </citation>
    <scope>NUCLEOTIDE SEQUENCE</scope>
    <source>
        <strain evidence="3">HY135</strain>
    </source>
</reference>
<evidence type="ECO:0000313" key="2">
    <source>
        <dbReference type="EMBL" id="EYC14881.1"/>
    </source>
</evidence>
<accession>A0A016UJ05</accession>
<feature type="region of interest" description="Disordered" evidence="1">
    <location>
        <begin position="201"/>
        <end position="228"/>
    </location>
</feature>
<evidence type="ECO:0000256" key="1">
    <source>
        <dbReference type="SAM" id="MobiDB-lite"/>
    </source>
</evidence>
<dbReference type="Proteomes" id="UP000024635">
    <property type="component" value="Unassembled WGS sequence"/>
</dbReference>
<name>A0A016UJ05_9BILA</name>
<evidence type="ECO:0000313" key="3">
    <source>
        <dbReference type="Proteomes" id="UP000024635"/>
    </source>
</evidence>
<comment type="caution">
    <text evidence="2">The sequence shown here is derived from an EMBL/GenBank/DDBJ whole genome shotgun (WGS) entry which is preliminary data.</text>
</comment>
<feature type="compositionally biased region" description="Polar residues" evidence="1">
    <location>
        <begin position="202"/>
        <end position="228"/>
    </location>
</feature>
<keyword evidence="3" id="KW-1185">Reference proteome</keyword>
<dbReference type="EMBL" id="JARK01001375">
    <property type="protein sequence ID" value="EYC14881.1"/>
    <property type="molecule type" value="Genomic_DNA"/>
</dbReference>
<dbReference type="AlphaFoldDB" id="A0A016UJ05"/>
<gene>
    <name evidence="2" type="primary">Acey_s0039.g60</name>
    <name evidence="2" type="ORF">Y032_0039g60</name>
</gene>
<dbReference type="PANTHER" id="PTHR21459">
    <property type="entry name" value="PROTEIN CBG08968"/>
    <property type="match status" value="1"/>
</dbReference>
<dbReference type="PANTHER" id="PTHR21459:SF2">
    <property type="entry name" value="PROTEIN CBG08968"/>
    <property type="match status" value="1"/>
</dbReference>